<dbReference type="RefSeq" id="WP_190409579.1">
    <property type="nucleotide sequence ID" value="NZ_JACJRF010000078.1"/>
</dbReference>
<evidence type="ECO:0000313" key="2">
    <source>
        <dbReference type="EMBL" id="MBD2347174.1"/>
    </source>
</evidence>
<keyword evidence="3" id="KW-1185">Reference proteome</keyword>
<feature type="transmembrane region" description="Helical" evidence="1">
    <location>
        <begin position="38"/>
        <end position="57"/>
    </location>
</feature>
<gene>
    <name evidence="2" type="ORF">H6G18_24025</name>
</gene>
<proteinExistence type="predicted"/>
<organism evidence="2 3">
    <name type="scientific">Anabaena subtropica FACHB-260</name>
    <dbReference type="NCBI Taxonomy" id="2692884"/>
    <lineage>
        <taxon>Bacteria</taxon>
        <taxon>Bacillati</taxon>
        <taxon>Cyanobacteriota</taxon>
        <taxon>Cyanophyceae</taxon>
        <taxon>Nostocales</taxon>
        <taxon>Nostocaceae</taxon>
        <taxon>Anabaena</taxon>
    </lineage>
</organism>
<protein>
    <submittedName>
        <fullName evidence="2">Uncharacterized protein</fullName>
    </submittedName>
</protein>
<keyword evidence="1" id="KW-0812">Transmembrane</keyword>
<keyword evidence="1" id="KW-1133">Transmembrane helix</keyword>
<sequence>MENQLSFVLKLLIMSALLSVLIKYAAPIWPIPETATNALILVLSPTIIVAIALFWRFQIQKQN</sequence>
<evidence type="ECO:0000313" key="3">
    <source>
        <dbReference type="Proteomes" id="UP000607281"/>
    </source>
</evidence>
<dbReference type="Proteomes" id="UP000607281">
    <property type="component" value="Unassembled WGS sequence"/>
</dbReference>
<feature type="transmembrane region" description="Helical" evidence="1">
    <location>
        <begin position="7"/>
        <end position="26"/>
    </location>
</feature>
<keyword evidence="1" id="KW-0472">Membrane</keyword>
<comment type="caution">
    <text evidence="2">The sequence shown here is derived from an EMBL/GenBank/DDBJ whole genome shotgun (WGS) entry which is preliminary data.</text>
</comment>
<dbReference type="EMBL" id="JACJRF010000078">
    <property type="protein sequence ID" value="MBD2347174.1"/>
    <property type="molecule type" value="Genomic_DNA"/>
</dbReference>
<reference evidence="2 3" key="1">
    <citation type="journal article" date="2020" name="ISME J.">
        <title>Comparative genomics reveals insights into cyanobacterial evolution and habitat adaptation.</title>
        <authorList>
            <person name="Chen M.Y."/>
            <person name="Teng W.K."/>
            <person name="Zhao L."/>
            <person name="Hu C.X."/>
            <person name="Zhou Y.K."/>
            <person name="Han B.P."/>
            <person name="Song L.R."/>
            <person name="Shu W.S."/>
        </authorList>
    </citation>
    <scope>NUCLEOTIDE SEQUENCE [LARGE SCALE GENOMIC DNA]</scope>
    <source>
        <strain evidence="2 3">FACHB-260</strain>
    </source>
</reference>
<evidence type="ECO:0000256" key="1">
    <source>
        <dbReference type="SAM" id="Phobius"/>
    </source>
</evidence>
<name>A0ABR8CXU3_9NOST</name>
<accession>A0ABR8CXU3</accession>